<evidence type="ECO:0000256" key="2">
    <source>
        <dbReference type="ARBA" id="ARBA00007739"/>
    </source>
</evidence>
<dbReference type="PANTHER" id="PTHR32282">
    <property type="entry name" value="BINDING PROTEIN TRANSPEPTIDASE, PUTATIVE-RELATED"/>
    <property type="match status" value="1"/>
</dbReference>
<evidence type="ECO:0000256" key="3">
    <source>
        <dbReference type="ARBA" id="ARBA00022645"/>
    </source>
</evidence>
<proteinExistence type="inferred from homology"/>
<evidence type="ECO:0000256" key="12">
    <source>
        <dbReference type="ARBA" id="ARBA00034000"/>
    </source>
</evidence>
<comment type="similarity">
    <text evidence="2">In the N-terminal section; belongs to the glycosyltransferase 51 family.</text>
</comment>
<evidence type="ECO:0000256" key="11">
    <source>
        <dbReference type="ARBA" id="ARBA00023316"/>
    </source>
</evidence>
<keyword evidence="6" id="KW-0808">Transferase</keyword>
<evidence type="ECO:0000313" key="19">
    <source>
        <dbReference type="Proteomes" id="UP000241209"/>
    </source>
</evidence>
<dbReference type="GO" id="GO:0071555">
    <property type="term" value="P:cell wall organization"/>
    <property type="evidence" value="ECO:0007669"/>
    <property type="project" value="UniProtKB-KW"/>
</dbReference>
<evidence type="ECO:0000256" key="9">
    <source>
        <dbReference type="ARBA" id="ARBA00022984"/>
    </source>
</evidence>
<comment type="catalytic activity">
    <reaction evidence="12">
        <text>Preferential cleavage: (Ac)2-L-Lys-D-Ala-|-D-Ala. Also transpeptidation of peptidyl-alanyl moieties that are N-acyl substituents of D-alanine.</text>
        <dbReference type="EC" id="3.4.16.4"/>
    </reaction>
</comment>
<dbReference type="InterPro" id="IPR036950">
    <property type="entry name" value="PBP_transglycosylase"/>
</dbReference>
<dbReference type="GO" id="GO:0008955">
    <property type="term" value="F:peptidoglycan glycosyltransferase activity"/>
    <property type="evidence" value="ECO:0007669"/>
    <property type="project" value="UniProtKB-EC"/>
</dbReference>
<evidence type="ECO:0000313" key="18">
    <source>
        <dbReference type="EMBL" id="PTI30028.1"/>
    </source>
</evidence>
<feature type="region of interest" description="Disordered" evidence="14">
    <location>
        <begin position="654"/>
        <end position="791"/>
    </location>
</feature>
<keyword evidence="15" id="KW-0472">Membrane</keyword>
<dbReference type="STRING" id="1167632.GCA_000286335_02283"/>
<dbReference type="Gene3D" id="3.40.710.10">
    <property type="entry name" value="DD-peptidase/beta-lactamase superfamily"/>
    <property type="match status" value="1"/>
</dbReference>
<dbReference type="PANTHER" id="PTHR32282:SF29">
    <property type="entry name" value="PENICILLIN-BINDING PROTEIN 1A"/>
    <property type="match status" value="1"/>
</dbReference>
<dbReference type="FunFam" id="1.10.3810.10:FF:000001">
    <property type="entry name" value="Penicillin-binding protein 1A"/>
    <property type="match status" value="1"/>
</dbReference>
<keyword evidence="11" id="KW-0961">Cell wall biogenesis/degradation</keyword>
<dbReference type="InterPro" id="IPR012338">
    <property type="entry name" value="Beta-lactam/transpept-like"/>
</dbReference>
<evidence type="ECO:0000256" key="8">
    <source>
        <dbReference type="ARBA" id="ARBA00022960"/>
    </source>
</evidence>
<keyword evidence="4" id="KW-0645">Protease</keyword>
<evidence type="ECO:0000256" key="15">
    <source>
        <dbReference type="SAM" id="Phobius"/>
    </source>
</evidence>
<keyword evidence="15" id="KW-1133">Transmembrane helix</keyword>
<feature type="compositionally biased region" description="Low complexity" evidence="14">
    <location>
        <begin position="752"/>
        <end position="782"/>
    </location>
</feature>
<dbReference type="Proteomes" id="UP000241209">
    <property type="component" value="Unassembled WGS sequence"/>
</dbReference>
<evidence type="ECO:0000256" key="10">
    <source>
        <dbReference type="ARBA" id="ARBA00023268"/>
    </source>
</evidence>
<dbReference type="InterPro" id="IPR001264">
    <property type="entry name" value="Glyco_trans_51"/>
</dbReference>
<keyword evidence="3" id="KW-0121">Carboxypeptidase</keyword>
<accession>A0A2T4PUF9</accession>
<dbReference type="Gene3D" id="1.10.3810.10">
    <property type="entry name" value="Biosynthetic peptidoglycan transglycosylase-like"/>
    <property type="match status" value="1"/>
</dbReference>
<evidence type="ECO:0000256" key="5">
    <source>
        <dbReference type="ARBA" id="ARBA00022676"/>
    </source>
</evidence>
<dbReference type="GO" id="GO:0008658">
    <property type="term" value="F:penicillin binding"/>
    <property type="evidence" value="ECO:0007669"/>
    <property type="project" value="InterPro"/>
</dbReference>
<sequence length="791" mass="87700">MSQSKASNSKNNKEQPKKKRNIKRTIIKVFGILVLAFLAMVIVGVLVFAYYAWKAPAFNESALKDQLPTKIYDKNNELVTTLYMGQKREHVKFDEVPDTLKDAVLATEDNRFYDHGALDYKRLSGAVMKNFTGGFGSQGASTLTQQVVKRSFLTDKKSIERKAQEAYLSYRLEQEYSKDEIFEMYLNKIYYSDGIYGSQTASKYYFNKKLKDLNLAETAYLAGLPQVPNQYNIYDNPEGAEKRKDTVLYLMERHGRISKKEMKEAQDTPIDKNLVQRTVEERNDAMTDTPDNEYASYINYVKQEITENKAFKGQSLNDIMTSGLKIYTNMDKNVQKTLQDSVDNGTFYKNKDQITGSSIVDTKTGRLVGISGGKEYKDVVDRNQATDIHPTGSSLKPILAYGPAIENMQYATNHKFQDESEYNVNGSIFKNYDGKGHGSVTMADALARSYNIPALKSWQETNQNAGEKAVKDFASKVNLNYKDQIGPSEVLGGSQSEFSPTQLASAFASMGNGGTYNEPKSIRKVVTQDDETIKFSSDSHKAMEDYTAYMLTEMLKGTFEAYGSAYGYGISGVNVAAKTGTGTYGDEVYSEYQLPENAAKDVWITGYSPQYTMSVWMGFNKVKEYGENSFLGHDEQIKPQILFNEVMSEISSYDGSDFEKPDSVTGSGKSLSVAGNEDNQTTSNSAPSTGNTDNQQNSYNFSGNNNNVTTNEPQTNSNSSNAQSTTQSTTQQQSANTENVTTEEQTTDSPTSESSNEQSSSSDSNSSDSSSSSNSSSSNAAREAAKEAEDE</sequence>
<name>A0A2T4PUF9_9STAP</name>
<evidence type="ECO:0000256" key="4">
    <source>
        <dbReference type="ARBA" id="ARBA00022670"/>
    </source>
</evidence>
<comment type="catalytic activity">
    <reaction evidence="13">
        <text>[GlcNAc-(1-&gt;4)-Mur2Ac(oyl-L-Ala-gamma-D-Glu-L-Lys-D-Ala-D-Ala)](n)-di-trans,octa-cis-undecaprenyl diphosphate + beta-D-GlcNAc-(1-&gt;4)-Mur2Ac(oyl-L-Ala-gamma-D-Glu-L-Lys-D-Ala-D-Ala)-di-trans,octa-cis-undecaprenyl diphosphate = [GlcNAc-(1-&gt;4)-Mur2Ac(oyl-L-Ala-gamma-D-Glu-L-Lys-D-Ala-D-Ala)](n+1)-di-trans,octa-cis-undecaprenyl diphosphate + di-trans,octa-cis-undecaprenyl diphosphate + H(+)</text>
        <dbReference type="Rhea" id="RHEA:23708"/>
        <dbReference type="Rhea" id="RHEA-COMP:9602"/>
        <dbReference type="Rhea" id="RHEA-COMP:9603"/>
        <dbReference type="ChEBI" id="CHEBI:15378"/>
        <dbReference type="ChEBI" id="CHEBI:58405"/>
        <dbReference type="ChEBI" id="CHEBI:60033"/>
        <dbReference type="ChEBI" id="CHEBI:78435"/>
        <dbReference type="EC" id="2.4.99.28"/>
    </reaction>
</comment>
<feature type="compositionally biased region" description="Low complexity" evidence="14">
    <location>
        <begin position="694"/>
        <end position="744"/>
    </location>
</feature>
<gene>
    <name evidence="18" type="ORF">BU072_05045</name>
</gene>
<dbReference type="RefSeq" id="WP_107556869.1">
    <property type="nucleotide sequence ID" value="NZ_PZFK01000008.1"/>
</dbReference>
<evidence type="ECO:0000256" key="14">
    <source>
        <dbReference type="SAM" id="MobiDB-lite"/>
    </source>
</evidence>
<dbReference type="GO" id="GO:0030288">
    <property type="term" value="C:outer membrane-bounded periplasmic space"/>
    <property type="evidence" value="ECO:0007669"/>
    <property type="project" value="TreeGrafter"/>
</dbReference>
<evidence type="ECO:0000259" key="16">
    <source>
        <dbReference type="Pfam" id="PF00905"/>
    </source>
</evidence>
<dbReference type="InterPro" id="IPR023346">
    <property type="entry name" value="Lysozyme-like_dom_sf"/>
</dbReference>
<evidence type="ECO:0000256" key="6">
    <source>
        <dbReference type="ARBA" id="ARBA00022679"/>
    </source>
</evidence>
<dbReference type="GO" id="GO:0009002">
    <property type="term" value="F:serine-type D-Ala-D-Ala carboxypeptidase activity"/>
    <property type="evidence" value="ECO:0007669"/>
    <property type="project" value="UniProtKB-EC"/>
</dbReference>
<feature type="compositionally biased region" description="Polar residues" evidence="14">
    <location>
        <begin position="677"/>
        <end position="693"/>
    </location>
</feature>
<evidence type="ECO:0000256" key="13">
    <source>
        <dbReference type="ARBA" id="ARBA00049902"/>
    </source>
</evidence>
<feature type="transmembrane region" description="Helical" evidence="15">
    <location>
        <begin position="26"/>
        <end position="53"/>
    </location>
</feature>
<dbReference type="Pfam" id="PF00905">
    <property type="entry name" value="Transpeptidase"/>
    <property type="match status" value="1"/>
</dbReference>
<evidence type="ECO:0000256" key="1">
    <source>
        <dbReference type="ARBA" id="ARBA00007090"/>
    </source>
</evidence>
<keyword evidence="9" id="KW-0573">Peptidoglycan synthesis</keyword>
<evidence type="ECO:0000256" key="7">
    <source>
        <dbReference type="ARBA" id="ARBA00022801"/>
    </source>
</evidence>
<keyword evidence="5" id="KW-0328">Glycosyltransferase</keyword>
<dbReference type="InterPro" id="IPR050396">
    <property type="entry name" value="Glycosyltr_51/Transpeptidase"/>
</dbReference>
<dbReference type="GO" id="GO:0009252">
    <property type="term" value="P:peptidoglycan biosynthetic process"/>
    <property type="evidence" value="ECO:0007669"/>
    <property type="project" value="UniProtKB-KW"/>
</dbReference>
<feature type="domain" description="Penicillin-binding protein transpeptidase" evidence="16">
    <location>
        <begin position="359"/>
        <end position="626"/>
    </location>
</feature>
<dbReference type="InterPro" id="IPR001460">
    <property type="entry name" value="PCN-bd_Tpept"/>
</dbReference>
<dbReference type="SUPFAM" id="SSF53955">
    <property type="entry name" value="Lysozyme-like"/>
    <property type="match status" value="1"/>
</dbReference>
<dbReference type="AlphaFoldDB" id="A0A2T4PUF9"/>
<comment type="similarity">
    <text evidence="1">In the C-terminal section; belongs to the transpeptidase family.</text>
</comment>
<comment type="caution">
    <text evidence="18">The sequence shown here is derived from an EMBL/GenBank/DDBJ whole genome shotgun (WGS) entry which is preliminary data.</text>
</comment>
<dbReference type="GO" id="GO:0008360">
    <property type="term" value="P:regulation of cell shape"/>
    <property type="evidence" value="ECO:0007669"/>
    <property type="project" value="UniProtKB-KW"/>
</dbReference>
<keyword evidence="7" id="KW-0378">Hydrolase</keyword>
<dbReference type="GO" id="GO:0006508">
    <property type="term" value="P:proteolysis"/>
    <property type="evidence" value="ECO:0007669"/>
    <property type="project" value="UniProtKB-KW"/>
</dbReference>
<dbReference type="SUPFAM" id="SSF56601">
    <property type="entry name" value="beta-lactamase/transpeptidase-like"/>
    <property type="match status" value="1"/>
</dbReference>
<keyword evidence="8" id="KW-0133">Cell shape</keyword>
<protein>
    <submittedName>
        <fullName evidence="18">Transglycosylase</fullName>
    </submittedName>
</protein>
<dbReference type="EMBL" id="PZFK01000008">
    <property type="protein sequence ID" value="PTI30028.1"/>
    <property type="molecule type" value="Genomic_DNA"/>
</dbReference>
<keyword evidence="10" id="KW-0511">Multifunctional enzyme</keyword>
<dbReference type="Pfam" id="PF00912">
    <property type="entry name" value="Transgly"/>
    <property type="match status" value="1"/>
</dbReference>
<reference evidence="18 19" key="1">
    <citation type="journal article" date="2016" name="Front. Microbiol.">
        <title>Comprehensive Phylogenetic Analysis of Bovine Non-aureus Staphylococci Species Based on Whole-Genome Sequencing.</title>
        <authorList>
            <person name="Naushad S."/>
            <person name="Barkema H.W."/>
            <person name="Luby C."/>
            <person name="Condas L.A."/>
            <person name="Nobrega D.B."/>
            <person name="Carson D.A."/>
            <person name="De Buck J."/>
        </authorList>
    </citation>
    <scope>NUCLEOTIDE SEQUENCE [LARGE SCALE GENOMIC DNA]</scope>
    <source>
        <strain evidence="18 19">SNUC 2204</strain>
    </source>
</reference>
<feature type="domain" description="Glycosyl transferase family 51" evidence="17">
    <location>
        <begin position="77"/>
        <end position="251"/>
    </location>
</feature>
<evidence type="ECO:0000259" key="17">
    <source>
        <dbReference type="Pfam" id="PF00912"/>
    </source>
</evidence>
<keyword evidence="15" id="KW-0812">Transmembrane</keyword>
<organism evidence="18 19">
    <name type="scientific">Mammaliicoccus vitulinus</name>
    <dbReference type="NCBI Taxonomy" id="71237"/>
    <lineage>
        <taxon>Bacteria</taxon>
        <taxon>Bacillati</taxon>
        <taxon>Bacillota</taxon>
        <taxon>Bacilli</taxon>
        <taxon>Bacillales</taxon>
        <taxon>Staphylococcaceae</taxon>
        <taxon>Mammaliicoccus</taxon>
    </lineage>
</organism>